<reference evidence="2 3" key="1">
    <citation type="submission" date="2016-12" db="EMBL/GenBank/DDBJ databases">
        <title>Draft genome sequence of Fusarium oxysporum causing rot on Narcissus.</title>
        <authorList>
            <person name="Armitage A.D."/>
            <person name="Taylor A."/>
            <person name="Clarkson J.P."/>
            <person name="Harrison R.J."/>
            <person name="Jackson A.C."/>
        </authorList>
    </citation>
    <scope>NUCLEOTIDE SEQUENCE [LARGE SCALE GENOMIC DNA]</scope>
    <source>
        <strain evidence="2 3">N139</strain>
    </source>
</reference>
<name>A0A4Q2V5Q5_FUSOX</name>
<evidence type="ECO:0000313" key="2">
    <source>
        <dbReference type="EMBL" id="RYC79988.1"/>
    </source>
</evidence>
<dbReference type="AlphaFoldDB" id="A0A4Q2V5Q5"/>
<dbReference type="EMBL" id="MQTW01000466">
    <property type="protein sequence ID" value="RYC79988.1"/>
    <property type="molecule type" value="Genomic_DNA"/>
</dbReference>
<organism evidence="2 3">
    <name type="scientific">Fusarium oxysporum f. sp. narcissi</name>
    <dbReference type="NCBI Taxonomy" id="451672"/>
    <lineage>
        <taxon>Eukaryota</taxon>
        <taxon>Fungi</taxon>
        <taxon>Dikarya</taxon>
        <taxon>Ascomycota</taxon>
        <taxon>Pezizomycotina</taxon>
        <taxon>Sordariomycetes</taxon>
        <taxon>Hypocreomycetidae</taxon>
        <taxon>Hypocreales</taxon>
        <taxon>Nectriaceae</taxon>
        <taxon>Fusarium</taxon>
        <taxon>Fusarium oxysporum species complex</taxon>
    </lineage>
</organism>
<proteinExistence type="predicted"/>
<accession>A0A4Q2V5Q5</accession>
<comment type="caution">
    <text evidence="2">The sequence shown here is derived from an EMBL/GenBank/DDBJ whole genome shotgun (WGS) entry which is preliminary data.</text>
</comment>
<evidence type="ECO:0000313" key="3">
    <source>
        <dbReference type="Proteomes" id="UP000290540"/>
    </source>
</evidence>
<evidence type="ECO:0000256" key="1">
    <source>
        <dbReference type="SAM" id="MobiDB-lite"/>
    </source>
</evidence>
<sequence length="78" mass="8831">MEDQLESDSTIPRAVRKVGEAAEDDTSEDLIRGLQKMTDATPNLTSSNETIPVETLVQFIRRNQQQRTRSPSELQDEI</sequence>
<feature type="region of interest" description="Disordered" evidence="1">
    <location>
        <begin position="1"/>
        <end position="27"/>
    </location>
</feature>
<protein>
    <submittedName>
        <fullName evidence="2">Uncharacterized protein</fullName>
    </submittedName>
</protein>
<gene>
    <name evidence="2" type="ORF">BFJ63_vAg17129</name>
</gene>
<dbReference type="Proteomes" id="UP000290540">
    <property type="component" value="Unassembled WGS sequence"/>
</dbReference>